<dbReference type="EMBL" id="BMAV01008890">
    <property type="protein sequence ID" value="GFY52766.1"/>
    <property type="molecule type" value="Genomic_DNA"/>
</dbReference>
<feature type="compositionally biased region" description="Low complexity" evidence="1">
    <location>
        <begin position="90"/>
        <end position="104"/>
    </location>
</feature>
<proteinExistence type="predicted"/>
<comment type="caution">
    <text evidence="2">The sequence shown here is derived from an EMBL/GenBank/DDBJ whole genome shotgun (WGS) entry which is preliminary data.</text>
</comment>
<reference evidence="2" key="1">
    <citation type="submission" date="2020-08" db="EMBL/GenBank/DDBJ databases">
        <title>Multicomponent nature underlies the extraordinary mechanical properties of spider dragline silk.</title>
        <authorList>
            <person name="Kono N."/>
            <person name="Nakamura H."/>
            <person name="Mori M."/>
            <person name="Yoshida Y."/>
            <person name="Ohtoshi R."/>
            <person name="Malay A.D."/>
            <person name="Moran D.A.P."/>
            <person name="Tomita M."/>
            <person name="Numata K."/>
            <person name="Arakawa K."/>
        </authorList>
    </citation>
    <scope>NUCLEOTIDE SEQUENCE</scope>
</reference>
<evidence type="ECO:0000313" key="2">
    <source>
        <dbReference type="EMBL" id="GFY52766.1"/>
    </source>
</evidence>
<evidence type="ECO:0000313" key="3">
    <source>
        <dbReference type="Proteomes" id="UP000886998"/>
    </source>
</evidence>
<protein>
    <submittedName>
        <fullName evidence="2">Uncharacterized protein</fullName>
    </submittedName>
</protein>
<keyword evidence="3" id="KW-1185">Reference proteome</keyword>
<feature type="region of interest" description="Disordered" evidence="1">
    <location>
        <begin position="77"/>
        <end position="104"/>
    </location>
</feature>
<name>A0A8X6XJC8_9ARAC</name>
<organism evidence="2 3">
    <name type="scientific">Trichonephila inaurata madagascariensis</name>
    <dbReference type="NCBI Taxonomy" id="2747483"/>
    <lineage>
        <taxon>Eukaryota</taxon>
        <taxon>Metazoa</taxon>
        <taxon>Ecdysozoa</taxon>
        <taxon>Arthropoda</taxon>
        <taxon>Chelicerata</taxon>
        <taxon>Arachnida</taxon>
        <taxon>Araneae</taxon>
        <taxon>Araneomorphae</taxon>
        <taxon>Entelegynae</taxon>
        <taxon>Araneoidea</taxon>
        <taxon>Nephilidae</taxon>
        <taxon>Trichonephila</taxon>
        <taxon>Trichonephila inaurata</taxon>
    </lineage>
</organism>
<evidence type="ECO:0000256" key="1">
    <source>
        <dbReference type="SAM" id="MobiDB-lite"/>
    </source>
</evidence>
<sequence length="126" mass="14426">MLYTRRDIVGTDNLPEGEDICRRKKKYVEESCEKKIGDGCAEKKVKSGNKMHVKSTLVPKTSSAKKFYFCLLENHNKPPSHGLKEKKNCPRSTNSNSGGSSEEQQPSFYTQFFFISFLYYQQLNNG</sequence>
<accession>A0A8X6XJC8</accession>
<dbReference type="AlphaFoldDB" id="A0A8X6XJC8"/>
<dbReference type="Proteomes" id="UP000886998">
    <property type="component" value="Unassembled WGS sequence"/>
</dbReference>
<gene>
    <name evidence="2" type="ORF">TNIN_458021</name>
</gene>